<evidence type="ECO:0000313" key="6">
    <source>
        <dbReference type="Proteomes" id="UP000741863"/>
    </source>
</evidence>
<sequence>MSEQEFDNSKVTFFRRTDLAVEDENVLPNRHRDGIHVEEHEEDDITITNVTINEKAAEMTGKQAGRYLTLEALGIRQKDPKLQGDFIKVFSRELMKFLDEAGIKKTSTCLIVGLGNRDVTPDALGPRTVDQLLITRHLLELGHKEANDGYRSVAAIAPGVMGVTGIETSEIIYGTVEKVKPDFVIAIDALAARSIERVNATVQISDTGIHPGSGVQNARKKINEETIHVPVIAIGIPTVVDAVSITSDTIDFLFKHFGREIKDQDKPSSSLVPSGMTFGERKKLTDEDQLGDEEREQYFGIVGKLPEADKRQLIEEVLNPLGHNLMVTPKEVDTFMDDMANVLAEGLNIALHDAVTDENSGHYTHN</sequence>
<dbReference type="RefSeq" id="WP_204698488.1">
    <property type="nucleotide sequence ID" value="NZ_JAFBEC010000008.1"/>
</dbReference>
<dbReference type="InterPro" id="IPR023430">
    <property type="entry name" value="Pept_HybD-like_dom_sf"/>
</dbReference>
<keyword evidence="3 4" id="KW-0865">Zymogen</keyword>
<dbReference type="Gene3D" id="3.40.50.1450">
    <property type="entry name" value="HybD-like"/>
    <property type="match status" value="2"/>
</dbReference>
<evidence type="ECO:0000313" key="5">
    <source>
        <dbReference type="EMBL" id="MBM7633775.1"/>
    </source>
</evidence>
<accession>A0ABS2PFC9</accession>
<dbReference type="GO" id="GO:0006508">
    <property type="term" value="P:proteolysis"/>
    <property type="evidence" value="ECO:0007669"/>
    <property type="project" value="UniProtKB-KW"/>
</dbReference>
<evidence type="ECO:0000256" key="2">
    <source>
        <dbReference type="ARBA" id="ARBA00022801"/>
    </source>
</evidence>
<comment type="function">
    <text evidence="4">Initiates the rapid degradation of small, acid-soluble proteins during spore germination.</text>
</comment>
<dbReference type="EMBL" id="JAFBEC010000008">
    <property type="protein sequence ID" value="MBM7633775.1"/>
    <property type="molecule type" value="Genomic_DNA"/>
</dbReference>
<name>A0ABS2PFC9_9BACL</name>
<keyword evidence="6" id="KW-1185">Reference proteome</keyword>
<evidence type="ECO:0000256" key="3">
    <source>
        <dbReference type="ARBA" id="ARBA00023145"/>
    </source>
</evidence>
<reference evidence="5 6" key="1">
    <citation type="submission" date="2021-01" db="EMBL/GenBank/DDBJ databases">
        <title>Genomic Encyclopedia of Type Strains, Phase IV (KMG-IV): sequencing the most valuable type-strain genomes for metagenomic binning, comparative biology and taxonomic classification.</title>
        <authorList>
            <person name="Goeker M."/>
        </authorList>
    </citation>
    <scope>NUCLEOTIDE SEQUENCE [LARGE SCALE GENOMIC DNA]</scope>
    <source>
        <strain evidence="5 6">DSM 25540</strain>
    </source>
</reference>
<keyword evidence="2 4" id="KW-0378">Hydrolase</keyword>
<comment type="PTM">
    <text evidence="4">Autoproteolytically processed. The inactive tetrameric zymogen termed p46 autoprocesses to a smaller form termed p41, which is active only during spore germination.</text>
</comment>
<feature type="chain" id="PRO_5044908722" description="Germination protease" evidence="4">
    <location>
        <begin position="19"/>
        <end position="366"/>
    </location>
</feature>
<comment type="subunit">
    <text evidence="4">Homotetramer.</text>
</comment>
<dbReference type="PIRSF" id="PIRSF019549">
    <property type="entry name" value="Peptidase_A25"/>
    <property type="match status" value="1"/>
</dbReference>
<keyword evidence="1 4" id="KW-0645">Protease</keyword>
<dbReference type="SUPFAM" id="SSF53163">
    <property type="entry name" value="HybD-like"/>
    <property type="match status" value="1"/>
</dbReference>
<proteinExistence type="inferred from homology"/>
<protein>
    <recommendedName>
        <fullName evidence="4">Germination protease</fullName>
        <ecNumber evidence="4">3.4.24.78</ecNumber>
    </recommendedName>
    <alternativeName>
        <fullName evidence="4">GPR endopeptidase</fullName>
    </alternativeName>
    <alternativeName>
        <fullName evidence="4">Germination proteinase</fullName>
    </alternativeName>
    <alternativeName>
        <fullName evidence="4">Spore protease</fullName>
    </alternativeName>
</protein>
<comment type="caution">
    <text evidence="5">The sequence shown here is derived from an EMBL/GenBank/DDBJ whole genome shotgun (WGS) entry which is preliminary data.</text>
</comment>
<dbReference type="NCBIfam" id="TIGR01441">
    <property type="entry name" value="GPR"/>
    <property type="match status" value="1"/>
</dbReference>
<dbReference type="GO" id="GO:0008233">
    <property type="term" value="F:peptidase activity"/>
    <property type="evidence" value="ECO:0007669"/>
    <property type="project" value="UniProtKB-KW"/>
</dbReference>
<feature type="propeptide" id="PRO_5044908723" evidence="4">
    <location>
        <begin position="1"/>
        <end position="18"/>
    </location>
</feature>
<evidence type="ECO:0000256" key="4">
    <source>
        <dbReference type="HAMAP-Rule" id="MF_00626"/>
    </source>
</evidence>
<dbReference type="Pfam" id="PF03418">
    <property type="entry name" value="Peptidase_A25"/>
    <property type="match status" value="1"/>
</dbReference>
<dbReference type="Proteomes" id="UP000741863">
    <property type="component" value="Unassembled WGS sequence"/>
</dbReference>
<evidence type="ECO:0000256" key="1">
    <source>
        <dbReference type="ARBA" id="ARBA00022670"/>
    </source>
</evidence>
<organism evidence="5 6">
    <name type="scientific">Geomicrobium sediminis</name>
    <dbReference type="NCBI Taxonomy" id="1347788"/>
    <lineage>
        <taxon>Bacteria</taxon>
        <taxon>Bacillati</taxon>
        <taxon>Bacillota</taxon>
        <taxon>Bacilli</taxon>
        <taxon>Bacillales</taxon>
        <taxon>Geomicrobium</taxon>
    </lineage>
</organism>
<dbReference type="InterPro" id="IPR005080">
    <property type="entry name" value="Peptidase_A25"/>
</dbReference>
<gene>
    <name evidence="4" type="primary">gpr</name>
    <name evidence="5" type="ORF">JOD17_002871</name>
</gene>
<comment type="similarity">
    <text evidence="4">Belongs to the peptidase A25 family.</text>
</comment>
<dbReference type="HAMAP" id="MF_00626">
    <property type="entry name" value="Germination_prot"/>
    <property type="match status" value="1"/>
</dbReference>
<comment type="catalytic activity">
    <reaction evidence="4">
        <text>Endopeptidase action with P4 Glu or Asp, P1 preferably Glu &gt; Asp, P1' hydrophobic and P2' Ala.</text>
        <dbReference type="EC" id="3.4.24.78"/>
    </reaction>
</comment>
<dbReference type="EC" id="3.4.24.78" evidence="4"/>